<comment type="similarity">
    <text evidence="1">Belongs to the bacterial solute-binding protein 7 family.</text>
</comment>
<sequence length="357" mass="38666">MLATLFNRVARPCRPASRPSAFLTRLIVPLFASCMLACAAAAQPAVHELDIADYRAYLPEDHPARQGMRRFAQLVEATSGGTLRVRVRADALPGSPAKQLAALRAGAAGAPALMLVAGTGLAGLARQFELLDLPFLVRDEQQADALLDGPFGAALLARLAPAGLVGLGWWENGFRQITSSGAPIRRAEDLRGLKLRVIGEPVFLDAARAMGADPVPLPFGELYEALKTRRVDAQDNFTSQILVGRLHEVQSALTLTNHSYSALVLVANAAAWNSLSPQQQRSVQAAALEAGQFQRRVAREDARRAREKLEQLGMTVNTLAPSAVEQLRALTAPMRQRYFSQHQVALWQLYQQQAGAQ</sequence>
<dbReference type="RefSeq" id="WP_258857533.1">
    <property type="nucleotide sequence ID" value="NZ_JANUGV010000005.1"/>
</dbReference>
<keyword evidence="6" id="KW-1185">Reference proteome</keyword>
<protein>
    <submittedName>
        <fullName evidence="5">DctP family TRAP transporter solute-binding subunit</fullName>
    </submittedName>
</protein>
<dbReference type="Gene3D" id="3.40.190.170">
    <property type="entry name" value="Bacterial extracellular solute-binding protein, family 7"/>
    <property type="match status" value="1"/>
</dbReference>
<evidence type="ECO:0000256" key="2">
    <source>
        <dbReference type="ARBA" id="ARBA00022448"/>
    </source>
</evidence>
<dbReference type="PANTHER" id="PTHR33376:SF7">
    <property type="entry name" value="C4-DICARBOXYLATE-BINDING PROTEIN DCTB"/>
    <property type="match status" value="1"/>
</dbReference>
<dbReference type="EMBL" id="JANUGV010000005">
    <property type="protein sequence ID" value="MCS0609907.1"/>
    <property type="molecule type" value="Genomic_DNA"/>
</dbReference>
<name>A0ABT2BN68_9BURK</name>
<dbReference type="NCBIfam" id="TIGR00787">
    <property type="entry name" value="dctP"/>
    <property type="match status" value="1"/>
</dbReference>
<evidence type="ECO:0000256" key="3">
    <source>
        <dbReference type="ARBA" id="ARBA00022729"/>
    </source>
</evidence>
<accession>A0ABT2BN68</accession>
<keyword evidence="3 4" id="KW-0732">Signal</keyword>
<keyword evidence="2" id="KW-0813">Transport</keyword>
<dbReference type="InterPro" id="IPR004682">
    <property type="entry name" value="TRAP_DctP"/>
</dbReference>
<dbReference type="InterPro" id="IPR018389">
    <property type="entry name" value="DctP_fam"/>
</dbReference>
<dbReference type="InterPro" id="IPR038404">
    <property type="entry name" value="TRAP_DctP_sf"/>
</dbReference>
<proteinExistence type="inferred from homology"/>
<reference evidence="5 6" key="1">
    <citation type="submission" date="2022-08" db="EMBL/GenBank/DDBJ databases">
        <title>Reclassification of Massilia species as members of the genera Telluria, Duganella, Pseudoduganella, Mokoshia gen. nov. and Zemynaea gen. nov. using orthogonal and non-orthogonal genome-based approaches.</title>
        <authorList>
            <person name="Bowman J.P."/>
        </authorList>
    </citation>
    <scope>NUCLEOTIDE SEQUENCE [LARGE SCALE GENOMIC DNA]</scope>
    <source>
        <strain evidence="5 6">JCM 31607</strain>
    </source>
</reference>
<dbReference type="PANTHER" id="PTHR33376">
    <property type="match status" value="1"/>
</dbReference>
<evidence type="ECO:0000313" key="6">
    <source>
        <dbReference type="Proteomes" id="UP001205861"/>
    </source>
</evidence>
<feature type="signal peptide" evidence="4">
    <location>
        <begin position="1"/>
        <end position="41"/>
    </location>
</feature>
<dbReference type="Pfam" id="PF03480">
    <property type="entry name" value="DctP"/>
    <property type="match status" value="1"/>
</dbReference>
<comment type="caution">
    <text evidence="5">The sequence shown here is derived from an EMBL/GenBank/DDBJ whole genome shotgun (WGS) entry which is preliminary data.</text>
</comment>
<evidence type="ECO:0000313" key="5">
    <source>
        <dbReference type="EMBL" id="MCS0609907.1"/>
    </source>
</evidence>
<dbReference type="PIRSF" id="PIRSF006470">
    <property type="entry name" value="DctB"/>
    <property type="match status" value="1"/>
</dbReference>
<gene>
    <name evidence="5" type="ORF">NX773_17210</name>
</gene>
<dbReference type="Proteomes" id="UP001205861">
    <property type="component" value="Unassembled WGS sequence"/>
</dbReference>
<organism evidence="5 6">
    <name type="scientific">Massilia solisilvae</name>
    <dbReference type="NCBI Taxonomy" id="1811225"/>
    <lineage>
        <taxon>Bacteria</taxon>
        <taxon>Pseudomonadati</taxon>
        <taxon>Pseudomonadota</taxon>
        <taxon>Betaproteobacteria</taxon>
        <taxon>Burkholderiales</taxon>
        <taxon>Oxalobacteraceae</taxon>
        <taxon>Telluria group</taxon>
        <taxon>Massilia</taxon>
    </lineage>
</organism>
<dbReference type="NCBIfam" id="NF037995">
    <property type="entry name" value="TRAP_S1"/>
    <property type="match status" value="1"/>
</dbReference>
<dbReference type="SUPFAM" id="SSF53850">
    <property type="entry name" value="Periplasmic binding protein-like II"/>
    <property type="match status" value="1"/>
</dbReference>
<feature type="chain" id="PRO_5046703118" evidence="4">
    <location>
        <begin position="42"/>
        <end position="357"/>
    </location>
</feature>
<evidence type="ECO:0000256" key="4">
    <source>
        <dbReference type="SAM" id="SignalP"/>
    </source>
</evidence>
<evidence type="ECO:0000256" key="1">
    <source>
        <dbReference type="ARBA" id="ARBA00009023"/>
    </source>
</evidence>